<organism evidence="2 3">
    <name type="scientific">Micromonospora wenchangensis</name>
    <dbReference type="NCBI Taxonomy" id="1185415"/>
    <lineage>
        <taxon>Bacteria</taxon>
        <taxon>Bacillati</taxon>
        <taxon>Actinomycetota</taxon>
        <taxon>Actinomycetes</taxon>
        <taxon>Micromonosporales</taxon>
        <taxon>Micromonosporaceae</taxon>
        <taxon>Micromonospora</taxon>
    </lineage>
</organism>
<keyword evidence="1" id="KW-0472">Membrane</keyword>
<dbReference type="AlphaFoldDB" id="A0A246RT92"/>
<feature type="transmembrane region" description="Helical" evidence="1">
    <location>
        <begin position="148"/>
        <end position="171"/>
    </location>
</feature>
<dbReference type="Proteomes" id="UP000197174">
    <property type="component" value="Unassembled WGS sequence"/>
</dbReference>
<dbReference type="EMBL" id="MZMV01000006">
    <property type="protein sequence ID" value="OWV11039.1"/>
    <property type="molecule type" value="Genomic_DNA"/>
</dbReference>
<feature type="transmembrane region" description="Helical" evidence="1">
    <location>
        <begin position="12"/>
        <end position="34"/>
    </location>
</feature>
<reference evidence="2 3" key="1">
    <citation type="submission" date="2017-03" db="EMBL/GenBank/DDBJ databases">
        <title>Whole genome sequence of Micromonospora wenchangensis, isolated from mangrove soil.</title>
        <authorList>
            <person name="Yang H."/>
        </authorList>
    </citation>
    <scope>NUCLEOTIDE SEQUENCE [LARGE SCALE GENOMIC DNA]</scope>
    <source>
        <strain evidence="2 3">CCTCC AA 2012002</strain>
    </source>
</reference>
<gene>
    <name evidence="2" type="ORF">B5D80_04735</name>
</gene>
<dbReference type="OrthoDB" id="4775568at2"/>
<protein>
    <submittedName>
        <fullName evidence="2">Uncharacterized protein</fullName>
    </submittedName>
</protein>
<sequence length="255" mass="27599">MSQGVPGVASGRWWGTLRITLVLLWLLGAATTWWTAPRQQDHDRAGADVAAGRVVAYQWGDRWKVDRSPPWFGSTTLWASGRYGPLFAWRTPDGRVHWTDTDRFGQVTTTGAVEQERYSGPGAVGIAQELRAAGLEHRAGDLHGPVSAVGGAGVLLAVGALVVVVAGPAPVRGTRWYWFWLIFLSPYGLGLLLWTARERPWSRSAAAVAVRNPTAPRDRGVLGFGLGILASVLLGAVLLVLHEALGDWWVPRPDA</sequence>
<proteinExistence type="predicted"/>
<keyword evidence="3" id="KW-1185">Reference proteome</keyword>
<evidence type="ECO:0000313" key="2">
    <source>
        <dbReference type="EMBL" id="OWV11039.1"/>
    </source>
</evidence>
<dbReference type="RefSeq" id="WP_088642528.1">
    <property type="nucleotide sequence ID" value="NZ_MZMV01000006.1"/>
</dbReference>
<feature type="transmembrane region" description="Helical" evidence="1">
    <location>
        <begin position="221"/>
        <end position="241"/>
    </location>
</feature>
<keyword evidence="1" id="KW-0812">Transmembrane</keyword>
<accession>A0A246RT92</accession>
<keyword evidence="1" id="KW-1133">Transmembrane helix</keyword>
<comment type="caution">
    <text evidence="2">The sequence shown here is derived from an EMBL/GenBank/DDBJ whole genome shotgun (WGS) entry which is preliminary data.</text>
</comment>
<feature type="transmembrane region" description="Helical" evidence="1">
    <location>
        <begin position="177"/>
        <end position="196"/>
    </location>
</feature>
<evidence type="ECO:0000313" key="3">
    <source>
        <dbReference type="Proteomes" id="UP000197174"/>
    </source>
</evidence>
<name>A0A246RT92_9ACTN</name>
<evidence type="ECO:0000256" key="1">
    <source>
        <dbReference type="SAM" id="Phobius"/>
    </source>
</evidence>